<protein>
    <recommendedName>
        <fullName evidence="3">CBM2 domain-containing protein</fullName>
    </recommendedName>
</protein>
<name>A0A919IGR2_9ACTN</name>
<feature type="chain" id="PRO_5037250060" description="CBM2 domain-containing protein" evidence="2">
    <location>
        <begin position="30"/>
        <end position="378"/>
    </location>
</feature>
<dbReference type="InterPro" id="IPR012291">
    <property type="entry name" value="CBM2_carb-bd_dom_sf"/>
</dbReference>
<dbReference type="EMBL" id="BOMH01000020">
    <property type="protein sequence ID" value="GID65067.1"/>
    <property type="molecule type" value="Genomic_DNA"/>
</dbReference>
<dbReference type="InterPro" id="IPR013830">
    <property type="entry name" value="SGNH_hydro"/>
</dbReference>
<gene>
    <name evidence="4" type="ORF">Acy02nite_29480</name>
</gene>
<dbReference type="InterPro" id="IPR001919">
    <property type="entry name" value="CBD2"/>
</dbReference>
<dbReference type="PANTHER" id="PTHR30383:SF2">
    <property type="entry name" value="CELLULOSE-BINDING PROTEIN"/>
    <property type="match status" value="1"/>
</dbReference>
<dbReference type="GO" id="GO:0004553">
    <property type="term" value="F:hydrolase activity, hydrolyzing O-glycosyl compounds"/>
    <property type="evidence" value="ECO:0007669"/>
    <property type="project" value="InterPro"/>
</dbReference>
<keyword evidence="2" id="KW-0732">Signal</keyword>
<feature type="compositionally biased region" description="Low complexity" evidence="1">
    <location>
        <begin position="167"/>
        <end position="176"/>
    </location>
</feature>
<dbReference type="GO" id="GO:0004622">
    <property type="term" value="F:phosphatidylcholine lysophospholipase activity"/>
    <property type="evidence" value="ECO:0007669"/>
    <property type="project" value="TreeGrafter"/>
</dbReference>
<feature type="compositionally biased region" description="Low complexity" evidence="1">
    <location>
        <begin position="139"/>
        <end position="159"/>
    </location>
</feature>
<dbReference type="Gene3D" id="2.60.40.290">
    <property type="match status" value="1"/>
</dbReference>
<dbReference type="Gene3D" id="3.40.50.1110">
    <property type="entry name" value="SGNH hydrolase"/>
    <property type="match status" value="1"/>
</dbReference>
<dbReference type="RefSeq" id="WP_203740855.1">
    <property type="nucleotide sequence ID" value="NZ_BAAAUC010000016.1"/>
</dbReference>
<dbReference type="CDD" id="cd01833">
    <property type="entry name" value="XynB_like"/>
    <property type="match status" value="1"/>
</dbReference>
<feature type="domain" description="CBM2" evidence="3">
    <location>
        <begin position="26"/>
        <end position="135"/>
    </location>
</feature>
<keyword evidence="5" id="KW-1185">Reference proteome</keyword>
<comment type="caution">
    <text evidence="4">The sequence shown here is derived from an EMBL/GenBank/DDBJ whole genome shotgun (WGS) entry which is preliminary data.</text>
</comment>
<dbReference type="Pfam" id="PF13472">
    <property type="entry name" value="Lipase_GDSL_2"/>
    <property type="match status" value="1"/>
</dbReference>
<reference evidence="4" key="1">
    <citation type="submission" date="2021-01" db="EMBL/GenBank/DDBJ databases">
        <title>Whole genome shotgun sequence of Actinoplanes cyaneus NBRC 14990.</title>
        <authorList>
            <person name="Komaki H."/>
            <person name="Tamura T."/>
        </authorList>
    </citation>
    <scope>NUCLEOTIDE SEQUENCE</scope>
    <source>
        <strain evidence="4">NBRC 14990</strain>
    </source>
</reference>
<dbReference type="SMART" id="SM00637">
    <property type="entry name" value="CBD_II"/>
    <property type="match status" value="1"/>
</dbReference>
<feature type="region of interest" description="Disordered" evidence="1">
    <location>
        <begin position="130"/>
        <end position="178"/>
    </location>
</feature>
<evidence type="ECO:0000313" key="5">
    <source>
        <dbReference type="Proteomes" id="UP000619479"/>
    </source>
</evidence>
<dbReference type="GO" id="GO:0005975">
    <property type="term" value="P:carbohydrate metabolic process"/>
    <property type="evidence" value="ECO:0007669"/>
    <property type="project" value="InterPro"/>
</dbReference>
<feature type="signal peptide" evidence="2">
    <location>
        <begin position="1"/>
        <end position="29"/>
    </location>
</feature>
<dbReference type="Proteomes" id="UP000619479">
    <property type="component" value="Unassembled WGS sequence"/>
</dbReference>
<dbReference type="SUPFAM" id="SSF49384">
    <property type="entry name" value="Carbohydrate-binding domain"/>
    <property type="match status" value="1"/>
</dbReference>
<evidence type="ECO:0000256" key="1">
    <source>
        <dbReference type="SAM" id="MobiDB-lite"/>
    </source>
</evidence>
<sequence>MHRRVLAVPASVCALLAGFLAVTATRADAAAGCSVRYTVSSQWPGGFGATVDVTNLGDPLTSWSLAFTFPGGQTITQLWNGSFTQSGATVTVRNAAWNGAVSTGGTASFGLNGSWTGTNPVPTGFALNGVTCNGGTTNPSPSVSGPAPSSPSPSASGPAPSSPAPSPSASSSSPPATRKTKIMALGDSITGSPGCWRALLWQKLPADRVDFVGTLPGQGCGFDYDGENEGHGGYLVTNVANQNLLVGWLAATGPDVVLMHFGTNDVWSNLPASTILAAYTTLVGQMRAANPAMKILVAQIIPMNPSTCAECAQRVVSLNAAIPAWAAGLTTAASPITVVDQWTGFDTAADTYDGVHPNDAGNVKIADRWYRPLAAAIS</sequence>
<accession>A0A919IGR2</accession>
<dbReference type="Pfam" id="PF00553">
    <property type="entry name" value="CBM_2"/>
    <property type="match status" value="1"/>
</dbReference>
<dbReference type="InterPro" id="IPR051532">
    <property type="entry name" value="Ester_Hydrolysis_Enzymes"/>
</dbReference>
<dbReference type="PROSITE" id="PS51173">
    <property type="entry name" value="CBM2"/>
    <property type="match status" value="1"/>
</dbReference>
<dbReference type="InterPro" id="IPR036514">
    <property type="entry name" value="SGNH_hydro_sf"/>
</dbReference>
<organism evidence="4 5">
    <name type="scientific">Actinoplanes cyaneus</name>
    <dbReference type="NCBI Taxonomy" id="52696"/>
    <lineage>
        <taxon>Bacteria</taxon>
        <taxon>Bacillati</taxon>
        <taxon>Actinomycetota</taxon>
        <taxon>Actinomycetes</taxon>
        <taxon>Micromonosporales</taxon>
        <taxon>Micromonosporaceae</taxon>
        <taxon>Actinoplanes</taxon>
    </lineage>
</organism>
<dbReference type="GO" id="GO:0030247">
    <property type="term" value="F:polysaccharide binding"/>
    <property type="evidence" value="ECO:0007669"/>
    <property type="project" value="UniProtKB-UniRule"/>
</dbReference>
<evidence type="ECO:0000259" key="3">
    <source>
        <dbReference type="PROSITE" id="PS51173"/>
    </source>
</evidence>
<dbReference type="SUPFAM" id="SSF52266">
    <property type="entry name" value="SGNH hydrolase"/>
    <property type="match status" value="1"/>
</dbReference>
<dbReference type="AlphaFoldDB" id="A0A919IGR2"/>
<dbReference type="InterPro" id="IPR008965">
    <property type="entry name" value="CBM2/CBM3_carb-bd_dom_sf"/>
</dbReference>
<dbReference type="PANTHER" id="PTHR30383">
    <property type="entry name" value="THIOESTERASE 1/PROTEASE 1/LYSOPHOSPHOLIPASE L1"/>
    <property type="match status" value="1"/>
</dbReference>
<evidence type="ECO:0000256" key="2">
    <source>
        <dbReference type="SAM" id="SignalP"/>
    </source>
</evidence>
<proteinExistence type="predicted"/>
<evidence type="ECO:0000313" key="4">
    <source>
        <dbReference type="EMBL" id="GID65067.1"/>
    </source>
</evidence>